<protein>
    <submittedName>
        <fullName evidence="1">Uncharacterized protein</fullName>
    </submittedName>
</protein>
<dbReference type="Proteomes" id="UP000663829">
    <property type="component" value="Unassembled WGS sequence"/>
</dbReference>
<reference evidence="1" key="1">
    <citation type="submission" date="2021-02" db="EMBL/GenBank/DDBJ databases">
        <authorList>
            <person name="Nowell W R."/>
        </authorList>
    </citation>
    <scope>NUCLEOTIDE SEQUENCE</scope>
</reference>
<proteinExistence type="predicted"/>
<dbReference type="EMBL" id="CAJNOQ010006691">
    <property type="protein sequence ID" value="CAF1144199.1"/>
    <property type="molecule type" value="Genomic_DNA"/>
</dbReference>
<organism evidence="1 3">
    <name type="scientific">Didymodactylos carnosus</name>
    <dbReference type="NCBI Taxonomy" id="1234261"/>
    <lineage>
        <taxon>Eukaryota</taxon>
        <taxon>Metazoa</taxon>
        <taxon>Spiralia</taxon>
        <taxon>Gnathifera</taxon>
        <taxon>Rotifera</taxon>
        <taxon>Eurotatoria</taxon>
        <taxon>Bdelloidea</taxon>
        <taxon>Philodinida</taxon>
        <taxon>Philodinidae</taxon>
        <taxon>Didymodactylos</taxon>
    </lineage>
</organism>
<sequence length="317" mass="37328">MLTSISYLNSEISIYVDQKTPNRYYMSPIAILSLNQTKLIENSLINRSSLHLSLLLYTPKVQTIIRQYLQKMFNHCKILCEIKMMPLNMTRIVWKHQTNPIIADYSLNSTWKSDTIQHYTIYFNIDCSTKMACNTLYSNLREYPQILFSFYFQYTRLQHDKRDTDIRITNGHFLNTTYGKLKKMDTESNMRYLWKDTMDELILQLLNLANSCASTEADREKMKEDIVRKISIETEVSSEYIKKLNERASISNSYSPVPFYRRPPGIDGSLVYNLSEQTSKQRPVLQFREVVEQVLTSKKFIDTIAKQIETVFDKINM</sequence>
<gene>
    <name evidence="1" type="ORF">GPM918_LOCUS20844</name>
    <name evidence="2" type="ORF">SRO942_LOCUS20841</name>
</gene>
<dbReference type="AlphaFoldDB" id="A0A814S760"/>
<comment type="caution">
    <text evidence="1">The sequence shown here is derived from an EMBL/GenBank/DDBJ whole genome shotgun (WGS) entry which is preliminary data.</text>
</comment>
<evidence type="ECO:0000313" key="1">
    <source>
        <dbReference type="EMBL" id="CAF1144199.1"/>
    </source>
</evidence>
<dbReference type="EMBL" id="CAJOBC010006691">
    <property type="protein sequence ID" value="CAF3907831.1"/>
    <property type="molecule type" value="Genomic_DNA"/>
</dbReference>
<dbReference type="Proteomes" id="UP000681722">
    <property type="component" value="Unassembled WGS sequence"/>
</dbReference>
<keyword evidence="3" id="KW-1185">Reference proteome</keyword>
<evidence type="ECO:0000313" key="2">
    <source>
        <dbReference type="EMBL" id="CAF3907831.1"/>
    </source>
</evidence>
<name>A0A814S760_9BILA</name>
<evidence type="ECO:0000313" key="3">
    <source>
        <dbReference type="Proteomes" id="UP000663829"/>
    </source>
</evidence>
<accession>A0A814S760</accession>